<proteinExistence type="predicted"/>
<accession>A0A317G5R8</accession>
<comment type="caution">
    <text evidence="5">The sequence shown here is derived from an EMBL/GenBank/DDBJ whole genome shotgun (WGS) entry which is preliminary data.</text>
</comment>
<reference evidence="5 6" key="1">
    <citation type="submission" date="2017-09" db="EMBL/GenBank/DDBJ databases">
        <title>High-quality draft genome sequence of Butyrivibrio fibrisolvens INBov1, isolated from cow rumen.</title>
        <authorList>
            <person name="Rodriguez Hernaez J."/>
            <person name="Rivarola M."/>
            <person name="Paniego N."/>
            <person name="Cravero S."/>
            <person name="Ceron Cucchi M."/>
            <person name="Martinez M.C."/>
        </authorList>
    </citation>
    <scope>NUCLEOTIDE SEQUENCE [LARGE SCALE GENOMIC DNA]</scope>
    <source>
        <strain evidence="5 6">INBov1</strain>
    </source>
</reference>
<dbReference type="SUPFAM" id="SSF46689">
    <property type="entry name" value="Homeodomain-like"/>
    <property type="match status" value="2"/>
</dbReference>
<dbReference type="RefSeq" id="WP_110073165.1">
    <property type="nucleotide sequence ID" value="NZ_CM009896.1"/>
</dbReference>
<gene>
    <name evidence="5" type="ORF">CPT75_12285</name>
</gene>
<dbReference type="GO" id="GO:0003700">
    <property type="term" value="F:DNA-binding transcription factor activity"/>
    <property type="evidence" value="ECO:0007669"/>
    <property type="project" value="InterPro"/>
</dbReference>
<dbReference type="InterPro" id="IPR011256">
    <property type="entry name" value="Reg_factor_effector_dom_sf"/>
</dbReference>
<name>A0A317G5R8_BUTFI</name>
<protein>
    <recommendedName>
        <fullName evidence="4">HTH araC/xylS-type domain-containing protein</fullName>
    </recommendedName>
</protein>
<dbReference type="InterPro" id="IPR029442">
    <property type="entry name" value="GyrI-like"/>
</dbReference>
<feature type="domain" description="HTH araC/xylS-type" evidence="4">
    <location>
        <begin position="8"/>
        <end position="106"/>
    </location>
</feature>
<dbReference type="Pfam" id="PF12833">
    <property type="entry name" value="HTH_18"/>
    <property type="match status" value="1"/>
</dbReference>
<evidence type="ECO:0000256" key="2">
    <source>
        <dbReference type="ARBA" id="ARBA00023125"/>
    </source>
</evidence>
<sequence length="302" mass="35008">MDWISGMQKSIDYMEEHILEDMDYEVIAAQSFSSSYHFQRVFSIVFGMSIGEYLRRRRLSLAGAELSSGNIKVIDAALKYGYESPDSFAKAFQKFHGILPSQVKGKSSSIKSFTKLELKISISGGTSMNYRIEEKPEMILTGFRTRFKGKPYDEERVDQEEKIFTTTRGKQWLLIGASGNSDCYTFTRNQGTDGYDYYICYELDKWERENLYNRDVTGVDFVDGLGFEEIVIPKATYVVFETKDIDKPIDDYEKLLRQRIDIVTEWMPSLGFELADAQELIAYHWNPKAERCVQIWLPIKKK</sequence>
<dbReference type="GO" id="GO:0043565">
    <property type="term" value="F:sequence-specific DNA binding"/>
    <property type="evidence" value="ECO:0007669"/>
    <property type="project" value="InterPro"/>
</dbReference>
<keyword evidence="1" id="KW-0805">Transcription regulation</keyword>
<dbReference type="InterPro" id="IPR010499">
    <property type="entry name" value="AraC_E-bd"/>
</dbReference>
<dbReference type="InterPro" id="IPR009057">
    <property type="entry name" value="Homeodomain-like_sf"/>
</dbReference>
<dbReference type="SMART" id="SM00342">
    <property type="entry name" value="HTH_ARAC"/>
    <property type="match status" value="1"/>
</dbReference>
<dbReference type="Proteomes" id="UP000245488">
    <property type="component" value="Chromosome"/>
</dbReference>
<dbReference type="SMART" id="SM00871">
    <property type="entry name" value="AraC_E_bind"/>
    <property type="match status" value="1"/>
</dbReference>
<evidence type="ECO:0000256" key="3">
    <source>
        <dbReference type="ARBA" id="ARBA00023163"/>
    </source>
</evidence>
<dbReference type="Pfam" id="PF06445">
    <property type="entry name" value="GyrI-like"/>
    <property type="match status" value="1"/>
</dbReference>
<dbReference type="SUPFAM" id="SSF55136">
    <property type="entry name" value="Probable bacterial effector-binding domain"/>
    <property type="match status" value="1"/>
</dbReference>
<dbReference type="Gene3D" id="1.10.10.60">
    <property type="entry name" value="Homeodomain-like"/>
    <property type="match status" value="2"/>
</dbReference>
<dbReference type="PROSITE" id="PS01124">
    <property type="entry name" value="HTH_ARAC_FAMILY_2"/>
    <property type="match status" value="1"/>
</dbReference>
<dbReference type="AlphaFoldDB" id="A0A317G5R8"/>
<dbReference type="InterPro" id="IPR050959">
    <property type="entry name" value="MarA-like"/>
</dbReference>
<evidence type="ECO:0000313" key="6">
    <source>
        <dbReference type="Proteomes" id="UP000245488"/>
    </source>
</evidence>
<keyword evidence="3" id="KW-0804">Transcription</keyword>
<dbReference type="PANTHER" id="PTHR47504:SF5">
    <property type="entry name" value="RIGHT ORIGIN-BINDING PROTEIN"/>
    <property type="match status" value="1"/>
</dbReference>
<dbReference type="PANTHER" id="PTHR47504">
    <property type="entry name" value="RIGHT ORIGIN-BINDING PROTEIN"/>
    <property type="match status" value="1"/>
</dbReference>
<evidence type="ECO:0000313" key="5">
    <source>
        <dbReference type="EMBL" id="PWT27820.1"/>
    </source>
</evidence>
<dbReference type="Gene3D" id="3.20.80.10">
    <property type="entry name" value="Regulatory factor, effector binding domain"/>
    <property type="match status" value="1"/>
</dbReference>
<evidence type="ECO:0000259" key="4">
    <source>
        <dbReference type="PROSITE" id="PS01124"/>
    </source>
</evidence>
<keyword evidence="2" id="KW-0238">DNA-binding</keyword>
<dbReference type="InterPro" id="IPR018060">
    <property type="entry name" value="HTH_AraC"/>
</dbReference>
<organism evidence="5 6">
    <name type="scientific">Butyrivibrio fibrisolvens</name>
    <dbReference type="NCBI Taxonomy" id="831"/>
    <lineage>
        <taxon>Bacteria</taxon>
        <taxon>Bacillati</taxon>
        <taxon>Bacillota</taxon>
        <taxon>Clostridia</taxon>
        <taxon>Lachnospirales</taxon>
        <taxon>Lachnospiraceae</taxon>
        <taxon>Butyrivibrio</taxon>
    </lineage>
</organism>
<evidence type="ECO:0000256" key="1">
    <source>
        <dbReference type="ARBA" id="ARBA00023015"/>
    </source>
</evidence>
<keyword evidence="6" id="KW-1185">Reference proteome</keyword>
<dbReference type="EMBL" id="NXNG01000001">
    <property type="protein sequence ID" value="PWT27820.1"/>
    <property type="molecule type" value="Genomic_DNA"/>
</dbReference>